<reference evidence="2 3" key="1">
    <citation type="submission" date="2024-07" db="EMBL/GenBank/DDBJ databases">
        <authorList>
            <person name="Lee S."/>
            <person name="Kang M."/>
        </authorList>
    </citation>
    <scope>NUCLEOTIDE SEQUENCE [LARGE SCALE GENOMIC DNA]</scope>
    <source>
        <strain evidence="2 3">DS6</strain>
    </source>
</reference>
<feature type="region of interest" description="Disordered" evidence="1">
    <location>
        <begin position="22"/>
        <end position="43"/>
    </location>
</feature>
<keyword evidence="2" id="KW-0808">Transferase</keyword>
<comment type="caution">
    <text evidence="2">The sequence shown here is derived from an EMBL/GenBank/DDBJ whole genome shotgun (WGS) entry which is preliminary data.</text>
</comment>
<proteinExistence type="predicted"/>
<gene>
    <name evidence="2" type="ORF">AB3X52_03455</name>
</gene>
<dbReference type="RefSeq" id="WP_367991384.1">
    <property type="nucleotide sequence ID" value="NZ_JBFPJR010000004.1"/>
</dbReference>
<keyword evidence="3" id="KW-1185">Reference proteome</keyword>
<organism evidence="2 3">
    <name type="scientific">Nocardioides eburneus</name>
    <dbReference type="NCBI Taxonomy" id="3231482"/>
    <lineage>
        <taxon>Bacteria</taxon>
        <taxon>Bacillati</taxon>
        <taxon>Actinomycetota</taxon>
        <taxon>Actinomycetes</taxon>
        <taxon>Propionibacteriales</taxon>
        <taxon>Nocardioidaceae</taxon>
        <taxon>Nocardioides</taxon>
    </lineage>
</organism>
<dbReference type="CDD" id="cd03801">
    <property type="entry name" value="GT4_PimA-like"/>
    <property type="match status" value="1"/>
</dbReference>
<evidence type="ECO:0000313" key="2">
    <source>
        <dbReference type="EMBL" id="MEX0426664.1"/>
    </source>
</evidence>
<protein>
    <submittedName>
        <fullName evidence="2">Glycosyltransferase family 4 protein</fullName>
        <ecNumber evidence="2">2.4.-.-</ecNumber>
    </submittedName>
</protein>
<dbReference type="EMBL" id="JBFPJR010000004">
    <property type="protein sequence ID" value="MEX0426664.1"/>
    <property type="molecule type" value="Genomic_DNA"/>
</dbReference>
<dbReference type="Proteomes" id="UP001556631">
    <property type="component" value="Unassembled WGS sequence"/>
</dbReference>
<name>A0ABV3SW23_9ACTN</name>
<dbReference type="EC" id="2.4.-.-" evidence="2"/>
<sequence length="618" mass="68994">MERDNRLSRVMRRTLATGREALRSGVGRRSSEPAPRGPIRPAPQVRVESTQLGPAMDEIVARARRNQRAYGVNADYDLVREHFDHVHFLLQARALHEEPSLDPIRLFLRNGAEATNSPDINFSMKSYLERHPEHAEGPERSPYLEWLKRGRDAGEIADPAPRLEEMAEIIGLRPAEVVAHLSATRTDLQDRLRHGELGEMMARAAEIEPLIASVWSEAANPKIAPFVPATVDQVVAVHRCLEAAGFRRARLVLVINRPRWGGGRRMEGHLTHALADRLDPRDVVVLYTDDEGTTPPGRFPAGVREVDLRAMVEGLGPRHSQRVLVEVIRAFHAEAVVNINSRLLYDALVPYGRALSASERVFLLLFCNEQTAQGSWVGHPLRQFYRNFDVVEGVLTDSDFLRDWLRQTYLVGERAAERLHVLRAPVDPDLPLVEPAPRPPGRRPQVFWAGRWDRQKRIDVVLEVARRMPDVDFRMWGEAVLEGGGDPLASVPANVTLEGRYGRLTELDLGAADAWLYTSAWDGVPSQLLEVSMTGIPIVGSLAGGTGEILDVEQAWPVAEAGDPEAYEKALRDVLADPTAARERAGRLRRRLVRERSVEAFAEHAASVLFPATQEGAR</sequence>
<dbReference type="PANTHER" id="PTHR12526">
    <property type="entry name" value="GLYCOSYLTRANSFERASE"/>
    <property type="match status" value="1"/>
</dbReference>
<evidence type="ECO:0000313" key="3">
    <source>
        <dbReference type="Proteomes" id="UP001556631"/>
    </source>
</evidence>
<evidence type="ECO:0000256" key="1">
    <source>
        <dbReference type="SAM" id="MobiDB-lite"/>
    </source>
</evidence>
<keyword evidence="2" id="KW-0328">Glycosyltransferase</keyword>
<dbReference type="Pfam" id="PF13692">
    <property type="entry name" value="Glyco_trans_1_4"/>
    <property type="match status" value="1"/>
</dbReference>
<dbReference type="GO" id="GO:0016757">
    <property type="term" value="F:glycosyltransferase activity"/>
    <property type="evidence" value="ECO:0007669"/>
    <property type="project" value="UniProtKB-KW"/>
</dbReference>
<accession>A0ABV3SW23</accession>
<dbReference type="SUPFAM" id="SSF53756">
    <property type="entry name" value="UDP-Glycosyltransferase/glycogen phosphorylase"/>
    <property type="match status" value="1"/>
</dbReference>
<dbReference type="Gene3D" id="3.40.50.2000">
    <property type="entry name" value="Glycogen Phosphorylase B"/>
    <property type="match status" value="1"/>
</dbReference>